<dbReference type="InterPro" id="IPR002371">
    <property type="entry name" value="FlgK"/>
</dbReference>
<keyword evidence="11" id="KW-0966">Cell projection</keyword>
<evidence type="ECO:0000256" key="4">
    <source>
        <dbReference type="ARBA" id="ARBA00016244"/>
    </source>
</evidence>
<dbReference type="NCBIfam" id="TIGR02492">
    <property type="entry name" value="flgK_ends"/>
    <property type="match status" value="1"/>
</dbReference>
<dbReference type="PRINTS" id="PR01005">
    <property type="entry name" value="FLGHOOKAP1"/>
</dbReference>
<evidence type="ECO:0000256" key="3">
    <source>
        <dbReference type="ARBA" id="ARBA00009677"/>
    </source>
</evidence>
<evidence type="ECO:0000256" key="2">
    <source>
        <dbReference type="ARBA" id="ARBA00004613"/>
    </source>
</evidence>
<evidence type="ECO:0000313" key="11">
    <source>
        <dbReference type="EMBL" id="MFI7585853.1"/>
    </source>
</evidence>
<keyword evidence="11" id="KW-0969">Cilium</keyword>
<keyword evidence="11" id="KW-0282">Flagellum</keyword>
<keyword evidence="5 7" id="KW-0964">Secreted</keyword>
<dbReference type="Pfam" id="PF22638">
    <property type="entry name" value="FlgK_D1"/>
    <property type="match status" value="1"/>
</dbReference>
<dbReference type="PANTHER" id="PTHR30033">
    <property type="entry name" value="FLAGELLAR HOOK-ASSOCIATED PROTEIN 1"/>
    <property type="match status" value="1"/>
</dbReference>
<accession>A0ABW8AHK7</accession>
<comment type="subcellular location">
    <subcellularLocation>
        <location evidence="1 7">Bacterial flagellum</location>
    </subcellularLocation>
    <subcellularLocation>
        <location evidence="2 7">Secreted</location>
    </subcellularLocation>
</comment>
<name>A0ABW8AHK7_9ACTN</name>
<evidence type="ECO:0000256" key="5">
    <source>
        <dbReference type="ARBA" id="ARBA00022525"/>
    </source>
</evidence>
<dbReference type="SUPFAM" id="SSF64518">
    <property type="entry name" value="Phase 1 flagellin"/>
    <property type="match status" value="1"/>
</dbReference>
<feature type="domain" description="Flagellar basal-body/hook protein C-terminal" evidence="9">
    <location>
        <begin position="428"/>
        <end position="466"/>
    </location>
</feature>
<comment type="similarity">
    <text evidence="3 7">Belongs to the flagella basal body rod proteins family.</text>
</comment>
<sequence>MTGYSVLSTAVSGLTAAQRGMDITSQNIVNSNTPGYSRQILKQSAVAPALVASVHTGGNETTVGGVTVESVVRVRDQFLESTRAQAGGAKAALDAQSTAMQGIETLVNEPSDSALQAKLTDFFGAWSSLSTKAGSEAAAASGSNVIGQAKNVVSQLNTLAAGVSQQYQTQLADLKTTVGQINDYATQLAQLNQQIVTSAASTGNGAPVNELLDKRDQLVRSIAELSGGVAAIQTDGTATVAVGGATIVFGNQSLALSVAGGGAVSDVNGGNPPRIEIGGQAVGVTSGKAAGLMSSLTADLPQFANQLDSIAAALRDSVNALHATGFTATGAPGGDFFTGSSALDLSVAVSGTDELALNSAAGVDGSVAQKLGDLVNDADAEAVLGGPGALQQYRSLATSLGSKINGLKTASDVQSSILSSADQAIESNAGVNLDEEMTNLLQYQRAYQAAAKVISAIDEMMDTLINRTGI</sequence>
<reference evidence="11 12" key="1">
    <citation type="submission" date="2024-10" db="EMBL/GenBank/DDBJ databases">
        <title>The Natural Products Discovery Center: Release of the First 8490 Sequenced Strains for Exploring Actinobacteria Biosynthetic Diversity.</title>
        <authorList>
            <person name="Kalkreuter E."/>
            <person name="Kautsar S.A."/>
            <person name="Yang D."/>
            <person name="Bader C.D."/>
            <person name="Teijaro C.N."/>
            <person name="Fluegel L."/>
            <person name="Davis C.M."/>
            <person name="Simpson J.R."/>
            <person name="Lauterbach L."/>
            <person name="Steele A.D."/>
            <person name="Gui C."/>
            <person name="Meng S."/>
            <person name="Li G."/>
            <person name="Viehrig K."/>
            <person name="Ye F."/>
            <person name="Su P."/>
            <person name="Kiefer A.F."/>
            <person name="Nichols A."/>
            <person name="Cepeda A.J."/>
            <person name="Yan W."/>
            <person name="Fan B."/>
            <person name="Jiang Y."/>
            <person name="Adhikari A."/>
            <person name="Zheng C.-J."/>
            <person name="Schuster L."/>
            <person name="Cowan T.M."/>
            <person name="Smanski M.J."/>
            <person name="Chevrette M.G."/>
            <person name="De Carvalho L.P.S."/>
            <person name="Shen B."/>
        </authorList>
    </citation>
    <scope>NUCLEOTIDE SEQUENCE [LARGE SCALE GENOMIC DNA]</scope>
    <source>
        <strain evidence="11 12">NPDC049639</strain>
    </source>
</reference>
<proteinExistence type="inferred from homology"/>
<evidence type="ECO:0000256" key="6">
    <source>
        <dbReference type="ARBA" id="ARBA00023143"/>
    </source>
</evidence>
<comment type="caution">
    <text evidence="11">The sequence shown here is derived from an EMBL/GenBank/DDBJ whole genome shotgun (WGS) entry which is preliminary data.</text>
</comment>
<dbReference type="Pfam" id="PF00460">
    <property type="entry name" value="Flg_bb_rod"/>
    <property type="match status" value="1"/>
</dbReference>
<feature type="domain" description="Flagellar basal body rod protein N-terminal" evidence="8">
    <location>
        <begin position="7"/>
        <end position="36"/>
    </location>
</feature>
<gene>
    <name evidence="7 11" type="primary">flgK</name>
    <name evidence="11" type="ORF">ACIB24_02115</name>
</gene>
<evidence type="ECO:0000259" key="8">
    <source>
        <dbReference type="Pfam" id="PF00460"/>
    </source>
</evidence>
<evidence type="ECO:0000259" key="10">
    <source>
        <dbReference type="Pfam" id="PF22638"/>
    </source>
</evidence>
<dbReference type="InterPro" id="IPR001444">
    <property type="entry name" value="Flag_bb_rod_N"/>
</dbReference>
<dbReference type="InterPro" id="IPR053927">
    <property type="entry name" value="FlgK_helical"/>
</dbReference>
<dbReference type="Proteomes" id="UP001612915">
    <property type="component" value="Unassembled WGS sequence"/>
</dbReference>
<organism evidence="11 12">
    <name type="scientific">Spongisporangium articulatum</name>
    <dbReference type="NCBI Taxonomy" id="3362603"/>
    <lineage>
        <taxon>Bacteria</taxon>
        <taxon>Bacillati</taxon>
        <taxon>Actinomycetota</taxon>
        <taxon>Actinomycetes</taxon>
        <taxon>Kineosporiales</taxon>
        <taxon>Kineosporiaceae</taxon>
        <taxon>Spongisporangium</taxon>
    </lineage>
</organism>
<evidence type="ECO:0000313" key="12">
    <source>
        <dbReference type="Proteomes" id="UP001612915"/>
    </source>
</evidence>
<dbReference type="PANTHER" id="PTHR30033:SF1">
    <property type="entry name" value="FLAGELLAR HOOK-ASSOCIATED PROTEIN 1"/>
    <property type="match status" value="1"/>
</dbReference>
<keyword evidence="6 7" id="KW-0975">Bacterial flagellum</keyword>
<keyword evidence="12" id="KW-1185">Reference proteome</keyword>
<evidence type="ECO:0000259" key="9">
    <source>
        <dbReference type="Pfam" id="PF06429"/>
    </source>
</evidence>
<evidence type="ECO:0000256" key="1">
    <source>
        <dbReference type="ARBA" id="ARBA00004365"/>
    </source>
</evidence>
<feature type="domain" description="Flagellar hook-associated protein FlgK helical" evidence="10">
    <location>
        <begin position="101"/>
        <end position="337"/>
    </location>
</feature>
<dbReference type="RefSeq" id="WP_398274451.1">
    <property type="nucleotide sequence ID" value="NZ_JBITLV010000001.1"/>
</dbReference>
<dbReference type="Pfam" id="PF06429">
    <property type="entry name" value="Flg_bbr_C"/>
    <property type="match status" value="1"/>
</dbReference>
<dbReference type="InterPro" id="IPR010930">
    <property type="entry name" value="Flg_bb/hook_C_dom"/>
</dbReference>
<protein>
    <recommendedName>
        <fullName evidence="4 7">Flagellar hook-associated protein 1</fullName>
        <shortName evidence="7">HAP1</shortName>
    </recommendedName>
</protein>
<evidence type="ECO:0000256" key="7">
    <source>
        <dbReference type="RuleBase" id="RU362065"/>
    </source>
</evidence>
<dbReference type="EMBL" id="JBITLV010000001">
    <property type="protein sequence ID" value="MFI7585853.1"/>
    <property type="molecule type" value="Genomic_DNA"/>
</dbReference>